<evidence type="ECO:0000313" key="4">
    <source>
        <dbReference type="EMBL" id="WWR46020.1"/>
    </source>
</evidence>
<gene>
    <name evidence="4" type="ORF">RZ517_14755</name>
</gene>
<dbReference type="EMBL" id="CP146069">
    <property type="protein sequence ID" value="WWR46020.1"/>
    <property type="molecule type" value="Genomic_DNA"/>
</dbReference>
<accession>A0ABZ2HL53</accession>
<organism evidence="4 5">
    <name type="scientific">Roseovarius phycicola</name>
    <dbReference type="NCBI Taxonomy" id="3080976"/>
    <lineage>
        <taxon>Bacteria</taxon>
        <taxon>Pseudomonadati</taxon>
        <taxon>Pseudomonadota</taxon>
        <taxon>Alphaproteobacteria</taxon>
        <taxon>Rhodobacterales</taxon>
        <taxon>Roseobacteraceae</taxon>
        <taxon>Roseovarius</taxon>
    </lineage>
</organism>
<sequence>MSADYPDIHELIWKDDLDGLTRILDQNPDVAKDTDVMIYAVQAGSPEIIGLMISRGAPVRIEVDDGFPLLHIAVDRPRDPLPGKAAFNHDALTVLLKAGADVNERGMNDWTPLHRAAAIGDLEACCILMEHGADRSARTQIDHHATPEEEARHLGEYAAADFVRDYEPKKH</sequence>
<dbReference type="InterPro" id="IPR002110">
    <property type="entry name" value="Ankyrin_rpt"/>
</dbReference>
<name>A0ABZ2HL53_9RHOB</name>
<evidence type="ECO:0000256" key="3">
    <source>
        <dbReference type="PROSITE-ProRule" id="PRU00023"/>
    </source>
</evidence>
<dbReference type="PANTHER" id="PTHR24189">
    <property type="entry name" value="MYOTROPHIN"/>
    <property type="match status" value="1"/>
</dbReference>
<dbReference type="PROSITE" id="PS50297">
    <property type="entry name" value="ANK_REP_REGION"/>
    <property type="match status" value="1"/>
</dbReference>
<dbReference type="Gene3D" id="1.25.40.20">
    <property type="entry name" value="Ankyrin repeat-containing domain"/>
    <property type="match status" value="1"/>
</dbReference>
<keyword evidence="2 3" id="KW-0040">ANK repeat</keyword>
<keyword evidence="1" id="KW-0677">Repeat</keyword>
<dbReference type="RefSeq" id="WP_338548920.1">
    <property type="nucleotide sequence ID" value="NZ_CP146069.1"/>
</dbReference>
<dbReference type="InterPro" id="IPR036770">
    <property type="entry name" value="Ankyrin_rpt-contain_sf"/>
</dbReference>
<evidence type="ECO:0000313" key="5">
    <source>
        <dbReference type="Proteomes" id="UP001364156"/>
    </source>
</evidence>
<evidence type="ECO:0000256" key="1">
    <source>
        <dbReference type="ARBA" id="ARBA00022737"/>
    </source>
</evidence>
<dbReference type="SMART" id="SM00248">
    <property type="entry name" value="ANK"/>
    <property type="match status" value="3"/>
</dbReference>
<dbReference type="SUPFAM" id="SSF48403">
    <property type="entry name" value="Ankyrin repeat"/>
    <property type="match status" value="1"/>
</dbReference>
<dbReference type="InterPro" id="IPR050745">
    <property type="entry name" value="Multifunctional_regulatory"/>
</dbReference>
<evidence type="ECO:0000256" key="2">
    <source>
        <dbReference type="ARBA" id="ARBA00023043"/>
    </source>
</evidence>
<dbReference type="PANTHER" id="PTHR24189:SF73">
    <property type="entry name" value="ANKYRIN REPEAT AND SOCS BOX-CONTAINING 15B"/>
    <property type="match status" value="1"/>
</dbReference>
<keyword evidence="5" id="KW-1185">Reference proteome</keyword>
<feature type="repeat" description="ANK" evidence="3">
    <location>
        <begin position="108"/>
        <end position="140"/>
    </location>
</feature>
<dbReference type="Pfam" id="PF13637">
    <property type="entry name" value="Ank_4"/>
    <property type="match status" value="1"/>
</dbReference>
<protein>
    <submittedName>
        <fullName evidence="4">Ankyrin repeat domain-containing protein</fullName>
    </submittedName>
</protein>
<dbReference type="Proteomes" id="UP001364156">
    <property type="component" value="Chromosome"/>
</dbReference>
<proteinExistence type="predicted"/>
<reference evidence="4 5" key="1">
    <citation type="submission" date="2023-10" db="EMBL/GenBank/DDBJ databases">
        <title>Roseovarius strain S88 nov., isolated from a marine algae.</title>
        <authorList>
            <person name="Lee M.W."/>
            <person name="Lee J.K."/>
            <person name="Kim J.M."/>
            <person name="Choi D.G."/>
            <person name="Baek J.H."/>
            <person name="Bayburt H."/>
            <person name="Jung J.J."/>
            <person name="Han D.M."/>
            <person name="Jeon C.O."/>
        </authorList>
    </citation>
    <scope>NUCLEOTIDE SEQUENCE [LARGE SCALE GENOMIC DNA]</scope>
    <source>
        <strain evidence="4 5">S88</strain>
    </source>
</reference>
<dbReference type="PROSITE" id="PS50088">
    <property type="entry name" value="ANK_REPEAT"/>
    <property type="match status" value="1"/>
</dbReference>